<dbReference type="PANTHER" id="PTHR43194">
    <property type="entry name" value="HYDROLASE ALPHA/BETA FOLD FAMILY"/>
    <property type="match status" value="1"/>
</dbReference>
<dbReference type="RefSeq" id="WP_171217495.1">
    <property type="nucleotide sequence ID" value="NZ_JABEPP010000002.1"/>
</dbReference>
<evidence type="ECO:0000313" key="2">
    <source>
        <dbReference type="EMBL" id="NNM71978.1"/>
    </source>
</evidence>
<organism evidence="2 3">
    <name type="scientific">Enterovirga aerilata</name>
    <dbReference type="NCBI Taxonomy" id="2730920"/>
    <lineage>
        <taxon>Bacteria</taxon>
        <taxon>Pseudomonadati</taxon>
        <taxon>Pseudomonadota</taxon>
        <taxon>Alphaproteobacteria</taxon>
        <taxon>Hyphomicrobiales</taxon>
        <taxon>Methylobacteriaceae</taxon>
        <taxon>Enterovirga</taxon>
    </lineage>
</organism>
<protein>
    <submittedName>
        <fullName evidence="2">Alpha/beta fold hydrolase</fullName>
    </submittedName>
</protein>
<name>A0A849I3P3_9HYPH</name>
<keyword evidence="3" id="KW-1185">Reference proteome</keyword>
<evidence type="ECO:0000259" key="1">
    <source>
        <dbReference type="Pfam" id="PF00561"/>
    </source>
</evidence>
<dbReference type="SUPFAM" id="SSF53474">
    <property type="entry name" value="alpha/beta-Hydrolases"/>
    <property type="match status" value="1"/>
</dbReference>
<dbReference type="Gene3D" id="3.40.50.1820">
    <property type="entry name" value="alpha/beta hydrolase"/>
    <property type="match status" value="1"/>
</dbReference>
<sequence length="265" mass="27981">MHAGWVPLAGRRLYCFETGKGPPVVLLHGMANAGIAWRSQVTALAGAGFRVIVPDMVAHGASDPIDRRPVTVPDLVSDLVAVLDHFGVEKADLVGVSMGGTVSLASAVEAPERVNRLVVVNAGPSTAVPEFQAMLSKWAATLRGEDGPSKLLDELWSFSVNEEFSESDEGRQTYQLWHAIAAKVDGPAMAHVVEGVAGFDITGRLPAIAAETLFLGGGADPAAAQMRALSAAPPNARYDEVPGAKHLANVDEAKAFTQRLLRFLQ</sequence>
<comment type="caution">
    <text evidence="2">The sequence shown here is derived from an EMBL/GenBank/DDBJ whole genome shotgun (WGS) entry which is preliminary data.</text>
</comment>
<accession>A0A849I3P3</accession>
<dbReference type="PANTHER" id="PTHR43194:SF2">
    <property type="entry name" value="PEROXISOMAL MEMBRANE PROTEIN LPX1"/>
    <property type="match status" value="1"/>
</dbReference>
<dbReference type="PRINTS" id="PR00412">
    <property type="entry name" value="EPOXHYDRLASE"/>
</dbReference>
<dbReference type="InterPro" id="IPR029058">
    <property type="entry name" value="AB_hydrolase_fold"/>
</dbReference>
<dbReference type="Pfam" id="PF00561">
    <property type="entry name" value="Abhydrolase_1"/>
    <property type="match status" value="1"/>
</dbReference>
<dbReference type="Proteomes" id="UP000564885">
    <property type="component" value="Unassembled WGS sequence"/>
</dbReference>
<feature type="domain" description="AB hydrolase-1" evidence="1">
    <location>
        <begin position="22"/>
        <end position="252"/>
    </location>
</feature>
<dbReference type="AlphaFoldDB" id="A0A849I3P3"/>
<gene>
    <name evidence="2" type="ORF">HJG44_06165</name>
</gene>
<dbReference type="GO" id="GO:0016787">
    <property type="term" value="F:hydrolase activity"/>
    <property type="evidence" value="ECO:0007669"/>
    <property type="project" value="UniProtKB-KW"/>
</dbReference>
<evidence type="ECO:0000313" key="3">
    <source>
        <dbReference type="Proteomes" id="UP000564885"/>
    </source>
</evidence>
<keyword evidence="2" id="KW-0378">Hydrolase</keyword>
<dbReference type="InterPro" id="IPR000639">
    <property type="entry name" value="Epox_hydrolase-like"/>
</dbReference>
<reference evidence="2 3" key="1">
    <citation type="submission" date="2020-04" db="EMBL/GenBank/DDBJ databases">
        <title>Enterovirga sp. isolate from soil.</title>
        <authorList>
            <person name="Chea S."/>
            <person name="Kim D.-U."/>
        </authorList>
    </citation>
    <scope>NUCLEOTIDE SEQUENCE [LARGE SCALE GENOMIC DNA]</scope>
    <source>
        <strain evidence="2 3">DB1703</strain>
    </source>
</reference>
<dbReference type="InterPro" id="IPR050228">
    <property type="entry name" value="Carboxylesterase_BioH"/>
</dbReference>
<dbReference type="PRINTS" id="PR00111">
    <property type="entry name" value="ABHYDROLASE"/>
</dbReference>
<dbReference type="EMBL" id="JABEPP010000002">
    <property type="protein sequence ID" value="NNM71978.1"/>
    <property type="molecule type" value="Genomic_DNA"/>
</dbReference>
<proteinExistence type="predicted"/>
<dbReference type="InterPro" id="IPR000073">
    <property type="entry name" value="AB_hydrolase_1"/>
</dbReference>